<dbReference type="Proteomes" id="UP000077202">
    <property type="component" value="Unassembled WGS sequence"/>
</dbReference>
<proteinExistence type="predicted"/>
<evidence type="ECO:0000313" key="2">
    <source>
        <dbReference type="EMBL" id="OAE20815.1"/>
    </source>
</evidence>
<protein>
    <submittedName>
        <fullName evidence="2">Uncharacterized protein</fullName>
    </submittedName>
</protein>
<organism evidence="2 3">
    <name type="scientific">Marchantia polymorpha subsp. ruderalis</name>
    <dbReference type="NCBI Taxonomy" id="1480154"/>
    <lineage>
        <taxon>Eukaryota</taxon>
        <taxon>Viridiplantae</taxon>
        <taxon>Streptophyta</taxon>
        <taxon>Embryophyta</taxon>
        <taxon>Marchantiophyta</taxon>
        <taxon>Marchantiopsida</taxon>
        <taxon>Marchantiidae</taxon>
        <taxon>Marchantiales</taxon>
        <taxon>Marchantiaceae</taxon>
        <taxon>Marchantia</taxon>
    </lineage>
</organism>
<sequence>MDDSYCEKHYTIESADFNGSPSEDVEYFLRDFEAIAQYNEQLKGLPTSIRKYCLQAGNNSTMEAAISVAKTYEETAKTPREELHGRGTKRSEDADADVDAS</sequence>
<gene>
    <name evidence="2" type="ORF">AXG93_1748s1210</name>
</gene>
<evidence type="ECO:0000313" key="3">
    <source>
        <dbReference type="Proteomes" id="UP000077202"/>
    </source>
</evidence>
<comment type="caution">
    <text evidence="2">The sequence shown here is derived from an EMBL/GenBank/DDBJ whole genome shotgun (WGS) entry which is preliminary data.</text>
</comment>
<dbReference type="EMBL" id="LVLJ01003584">
    <property type="protein sequence ID" value="OAE20815.1"/>
    <property type="molecule type" value="Genomic_DNA"/>
</dbReference>
<name>A0A176VLJ2_MARPO</name>
<feature type="region of interest" description="Disordered" evidence="1">
    <location>
        <begin position="73"/>
        <end position="101"/>
    </location>
</feature>
<keyword evidence="3" id="KW-1185">Reference proteome</keyword>
<reference evidence="2" key="1">
    <citation type="submission" date="2016-03" db="EMBL/GenBank/DDBJ databases">
        <title>Mechanisms controlling the formation of the plant cell surface in tip-growing cells are functionally conserved among land plants.</title>
        <authorList>
            <person name="Honkanen S."/>
            <person name="Jones V.A."/>
            <person name="Morieri G."/>
            <person name="Champion C."/>
            <person name="Hetherington A.J."/>
            <person name="Kelly S."/>
            <person name="Saint-Marcoux D."/>
            <person name="Proust H."/>
            <person name="Prescott H."/>
            <person name="Dolan L."/>
        </authorList>
    </citation>
    <scope>NUCLEOTIDE SEQUENCE [LARGE SCALE GENOMIC DNA]</scope>
    <source>
        <tissue evidence="2">Whole gametophyte</tissue>
    </source>
</reference>
<feature type="compositionally biased region" description="Basic and acidic residues" evidence="1">
    <location>
        <begin position="73"/>
        <end position="93"/>
    </location>
</feature>
<evidence type="ECO:0000256" key="1">
    <source>
        <dbReference type="SAM" id="MobiDB-lite"/>
    </source>
</evidence>
<accession>A0A176VLJ2</accession>
<dbReference type="AlphaFoldDB" id="A0A176VLJ2"/>